<dbReference type="InterPro" id="IPR036388">
    <property type="entry name" value="WH-like_DNA-bd_sf"/>
</dbReference>
<name>A0A0D1Z1V6_9EURO</name>
<dbReference type="Gene3D" id="3.40.630.30">
    <property type="match status" value="1"/>
</dbReference>
<dbReference type="InterPro" id="IPR036390">
    <property type="entry name" value="WH_DNA-bd_sf"/>
</dbReference>
<dbReference type="GO" id="GO:0016747">
    <property type="term" value="F:acyltransferase activity, transferring groups other than amino-acyl groups"/>
    <property type="evidence" value="ECO:0007669"/>
    <property type="project" value="InterPro"/>
</dbReference>
<dbReference type="Pfam" id="PF00891">
    <property type="entry name" value="Methyltransf_2"/>
    <property type="match status" value="1"/>
</dbReference>
<dbReference type="GO" id="GO:0032259">
    <property type="term" value="P:methylation"/>
    <property type="evidence" value="ECO:0007669"/>
    <property type="project" value="UniProtKB-KW"/>
</dbReference>
<organism evidence="5 6">
    <name type="scientific">Exophiala spinifera</name>
    <dbReference type="NCBI Taxonomy" id="91928"/>
    <lineage>
        <taxon>Eukaryota</taxon>
        <taxon>Fungi</taxon>
        <taxon>Dikarya</taxon>
        <taxon>Ascomycota</taxon>
        <taxon>Pezizomycotina</taxon>
        <taxon>Eurotiomycetes</taxon>
        <taxon>Chaetothyriomycetidae</taxon>
        <taxon>Chaetothyriales</taxon>
        <taxon>Herpotrichiellaceae</taxon>
        <taxon>Exophiala</taxon>
    </lineage>
</organism>
<keyword evidence="2" id="KW-0808">Transferase</keyword>
<gene>
    <name evidence="5" type="ORF">PV08_02221</name>
</gene>
<dbReference type="PROSITE" id="PS51683">
    <property type="entry name" value="SAM_OMT_II"/>
    <property type="match status" value="1"/>
</dbReference>
<dbReference type="SUPFAM" id="SSF53335">
    <property type="entry name" value="S-adenosyl-L-methionine-dependent methyltransferases"/>
    <property type="match status" value="1"/>
</dbReference>
<evidence type="ECO:0000313" key="6">
    <source>
        <dbReference type="Proteomes" id="UP000053328"/>
    </source>
</evidence>
<dbReference type="InterPro" id="IPR016181">
    <property type="entry name" value="Acyl_CoA_acyltransferase"/>
</dbReference>
<keyword evidence="6" id="KW-1185">Reference proteome</keyword>
<sequence length="637" mass="70762">MAAPSPSSVNELRRILRLLSTAVETLIDDRDRVNREEIDGHGTPHITGLQSRTQYDAVKVIRSAVGSLESLIVDPYNVLLDFSMSYLQSRALHIAAENDIAAKLAESGPEGLCSSELARITGIQDEKLRRIMRVLVSNHIFAEVKDDHFVNNHISQVLANDIEFRALIVTRGQIQYAASDFLPNALSKASKHAADRPSPNAFQLAARTKLPFFEWLHQMLPERDVDWRFPNPEQYQQYYVGSEHVSSNDVVIARPEKALFNVAMGGLGQTHDQCCIEGYPWLDLADKATIVDVGGGIGMFCMRLHSVHPKFNIVVQDKAPVIEHAVSVWKDKCPDAIALGTAKLMAHDFFQRNPVYGRYILATTHPAAAILSNIRESMTSSSSLLIAEILMVSTLGSDKVRAAPQPLLANYGRAMNTALAMDLNMMTMTEGKERSPEDFDQIVRASGLRIASKVTVLGDGQVEIATPRLLLRAARENDVDSLHEAFSNPEVMRYWSTTPHPSKTETVEWLSKMISSPQNGVTDFVIALPTSHAIGKIGVWQDSEIGFLLSRQSWGKGFAREAMLGILEYLFVDRGLVEITADIDPRNRRSVSVLESMGFVKTGFKEKTWEVGGEWVDSVYYGLARTAWEQNKTVSGR</sequence>
<dbReference type="PANTHER" id="PTHR43712">
    <property type="entry name" value="PUTATIVE (AFU_ORTHOLOGUE AFUA_4G14580)-RELATED"/>
    <property type="match status" value="1"/>
</dbReference>
<dbReference type="Gene3D" id="1.10.10.10">
    <property type="entry name" value="Winged helix-like DNA-binding domain superfamily/Winged helix DNA-binding domain"/>
    <property type="match status" value="1"/>
</dbReference>
<evidence type="ECO:0000256" key="1">
    <source>
        <dbReference type="ARBA" id="ARBA00022603"/>
    </source>
</evidence>
<proteinExistence type="predicted"/>
<dbReference type="InterPro" id="IPR000182">
    <property type="entry name" value="GNAT_dom"/>
</dbReference>
<dbReference type="HOGENOM" id="CLU_005533_0_1_1"/>
<feature type="domain" description="N-acetyltransferase" evidence="4">
    <location>
        <begin position="469"/>
        <end position="626"/>
    </location>
</feature>
<dbReference type="Proteomes" id="UP000053328">
    <property type="component" value="Unassembled WGS sequence"/>
</dbReference>
<evidence type="ECO:0000256" key="3">
    <source>
        <dbReference type="ARBA" id="ARBA00022691"/>
    </source>
</evidence>
<dbReference type="InterPro" id="IPR029063">
    <property type="entry name" value="SAM-dependent_MTases_sf"/>
</dbReference>
<evidence type="ECO:0000313" key="5">
    <source>
        <dbReference type="EMBL" id="KIW21641.1"/>
    </source>
</evidence>
<dbReference type="RefSeq" id="XP_016241857.1">
    <property type="nucleotide sequence ID" value="XM_016376581.1"/>
</dbReference>
<dbReference type="InterPro" id="IPR001077">
    <property type="entry name" value="COMT_C"/>
</dbReference>
<dbReference type="Gene3D" id="3.40.50.150">
    <property type="entry name" value="Vaccinia Virus protein VP39"/>
    <property type="match status" value="1"/>
</dbReference>
<dbReference type="SUPFAM" id="SSF55729">
    <property type="entry name" value="Acyl-CoA N-acyltransferases (Nat)"/>
    <property type="match status" value="1"/>
</dbReference>
<accession>A0A0D1Z1V6</accession>
<evidence type="ECO:0000259" key="4">
    <source>
        <dbReference type="PROSITE" id="PS51186"/>
    </source>
</evidence>
<dbReference type="EMBL" id="KN847492">
    <property type="protein sequence ID" value="KIW21641.1"/>
    <property type="molecule type" value="Genomic_DNA"/>
</dbReference>
<dbReference type="Pfam" id="PF13302">
    <property type="entry name" value="Acetyltransf_3"/>
    <property type="match status" value="1"/>
</dbReference>
<dbReference type="GO" id="GO:0008171">
    <property type="term" value="F:O-methyltransferase activity"/>
    <property type="evidence" value="ECO:0007669"/>
    <property type="project" value="InterPro"/>
</dbReference>
<keyword evidence="3" id="KW-0949">S-adenosyl-L-methionine</keyword>
<dbReference type="AlphaFoldDB" id="A0A0D1Z1V6"/>
<dbReference type="OrthoDB" id="630895at2759"/>
<dbReference type="PANTHER" id="PTHR43712:SF2">
    <property type="entry name" value="O-METHYLTRANSFERASE CICE"/>
    <property type="match status" value="1"/>
</dbReference>
<evidence type="ECO:0000256" key="2">
    <source>
        <dbReference type="ARBA" id="ARBA00022679"/>
    </source>
</evidence>
<dbReference type="VEuPathDB" id="FungiDB:PV08_02221"/>
<dbReference type="PROSITE" id="PS51186">
    <property type="entry name" value="GNAT"/>
    <property type="match status" value="1"/>
</dbReference>
<dbReference type="GeneID" id="27329304"/>
<protein>
    <recommendedName>
        <fullName evidence="4">N-acetyltransferase domain-containing protein</fullName>
    </recommendedName>
</protein>
<reference evidence="5 6" key="1">
    <citation type="submission" date="2015-01" db="EMBL/GenBank/DDBJ databases">
        <title>The Genome Sequence of Exophiala spinifera CBS89968.</title>
        <authorList>
            <consortium name="The Broad Institute Genomics Platform"/>
            <person name="Cuomo C."/>
            <person name="de Hoog S."/>
            <person name="Gorbushina A."/>
            <person name="Stielow B."/>
            <person name="Teixiera M."/>
            <person name="Abouelleil A."/>
            <person name="Chapman S.B."/>
            <person name="Priest M."/>
            <person name="Young S.K."/>
            <person name="Wortman J."/>
            <person name="Nusbaum C."/>
            <person name="Birren B."/>
        </authorList>
    </citation>
    <scope>NUCLEOTIDE SEQUENCE [LARGE SCALE GENOMIC DNA]</scope>
    <source>
        <strain evidence="5 6">CBS 89968</strain>
    </source>
</reference>
<dbReference type="InterPro" id="IPR016461">
    <property type="entry name" value="COMT-like"/>
</dbReference>
<keyword evidence="1" id="KW-0489">Methyltransferase</keyword>
<dbReference type="SUPFAM" id="SSF46785">
    <property type="entry name" value="Winged helix' DNA-binding domain"/>
    <property type="match status" value="1"/>
</dbReference>